<sequence length="643" mass="72533">MWLTVVIAIVAVWILVVKLVSRPRADEGPQPPQYPGALPLIGHGHFFASGDSVVLWDVMQRISNYADCFSGVAGVRLGPKQIYVISDPDDSVTLSNAVLDKVFIYDLMKPFLGEGLLTGSVPIWKVHRKLLTPVFSQVSVDGFIGVFNSQARRLVTSLNQEDGKKPFDFWPYIGLNTLETICLTVMGGGQEDFGLSDDYIHATEEIYNILIQRFQKFWLHNDFIFNLSTLGKKQKKCLKVIKNVSNAVIENYKSEKDEAKLVDDDKTSKTFKAFINLIQECSGKNCWYDHEIQDEIDTLIVAGHDTSASTILYTLILLGSHPDIQERAFEEIAEVLGDRDVDKLEISKMVFLEAVLMESMRLYPIGPFIGRNIAESIKLKHYTLPAGSSAFIAIHALHRHKMWGEDAELFVPDRWLDKSRIPGHRAAFAAFSLGKRMCIVPIWKIHRKLLTPAFSQGVLDGFIGVFNSQSKKLIPEVLVAQQLCFQFDFPGEEAEKVHQDGQWRYFRAGHDTSASTIVYTLVLLGSHPEIQERVFKEIDEVLGDRDVEKQDLPKLVFVEAVLKEALRLYPIAPFIGGLLTDQEIREEVSTIIIAGHDTSASTIVYTLLLLGSHPEIQERLFKEIDEVLSDRNVEKQDLPKLCF</sequence>
<keyword evidence="2" id="KW-1185">Reference proteome</keyword>
<protein>
    <submittedName>
        <fullName evidence="1">Uncharacterized protein</fullName>
    </submittedName>
</protein>
<accession>A0ACC0JGE3</accession>
<evidence type="ECO:0000313" key="1">
    <source>
        <dbReference type="EMBL" id="KAI8423176.1"/>
    </source>
</evidence>
<reference evidence="1 2" key="1">
    <citation type="journal article" date="2022" name="Genome Biol. Evol.">
        <title>The Spruce Budworm Genome: Reconstructing the Evolutionary History of Antifreeze Proteins.</title>
        <authorList>
            <person name="Beliveau C."/>
            <person name="Gagne P."/>
            <person name="Picq S."/>
            <person name="Vernygora O."/>
            <person name="Keeling C.I."/>
            <person name="Pinkney K."/>
            <person name="Doucet D."/>
            <person name="Wen F."/>
            <person name="Johnston J.S."/>
            <person name="Maaroufi H."/>
            <person name="Boyle B."/>
            <person name="Laroche J."/>
            <person name="Dewar K."/>
            <person name="Juretic N."/>
            <person name="Blackburn G."/>
            <person name="Nisole A."/>
            <person name="Brunet B."/>
            <person name="Brandao M."/>
            <person name="Lumley L."/>
            <person name="Duan J."/>
            <person name="Quan G."/>
            <person name="Lucarotti C.J."/>
            <person name="Roe A.D."/>
            <person name="Sperling F.A.H."/>
            <person name="Levesque R.C."/>
            <person name="Cusson M."/>
        </authorList>
    </citation>
    <scope>NUCLEOTIDE SEQUENCE [LARGE SCALE GENOMIC DNA]</scope>
    <source>
        <strain evidence="1">Glfc:IPQL:Cfum</strain>
    </source>
</reference>
<name>A0ACC0JGE3_CHOFU</name>
<dbReference type="EMBL" id="CM046125">
    <property type="protein sequence ID" value="KAI8423176.1"/>
    <property type="molecule type" value="Genomic_DNA"/>
</dbReference>
<evidence type="ECO:0000313" key="2">
    <source>
        <dbReference type="Proteomes" id="UP001064048"/>
    </source>
</evidence>
<dbReference type="Proteomes" id="UP001064048">
    <property type="component" value="Chromosome 25"/>
</dbReference>
<proteinExistence type="predicted"/>
<comment type="caution">
    <text evidence="1">The sequence shown here is derived from an EMBL/GenBank/DDBJ whole genome shotgun (WGS) entry which is preliminary data.</text>
</comment>
<organism evidence="1 2">
    <name type="scientific">Choristoneura fumiferana</name>
    <name type="common">Spruce budworm moth</name>
    <name type="synonym">Archips fumiferana</name>
    <dbReference type="NCBI Taxonomy" id="7141"/>
    <lineage>
        <taxon>Eukaryota</taxon>
        <taxon>Metazoa</taxon>
        <taxon>Ecdysozoa</taxon>
        <taxon>Arthropoda</taxon>
        <taxon>Hexapoda</taxon>
        <taxon>Insecta</taxon>
        <taxon>Pterygota</taxon>
        <taxon>Neoptera</taxon>
        <taxon>Endopterygota</taxon>
        <taxon>Lepidoptera</taxon>
        <taxon>Glossata</taxon>
        <taxon>Ditrysia</taxon>
        <taxon>Tortricoidea</taxon>
        <taxon>Tortricidae</taxon>
        <taxon>Tortricinae</taxon>
        <taxon>Choristoneura</taxon>
    </lineage>
</organism>
<gene>
    <name evidence="1" type="ORF">MSG28_014229</name>
</gene>